<evidence type="ECO:0000313" key="12">
    <source>
        <dbReference type="EMBL" id="VDK40979.1"/>
    </source>
</evidence>
<keyword evidence="3 8" id="KW-0863">Zinc-finger</keyword>
<evidence type="ECO:0000313" key="13">
    <source>
        <dbReference type="Proteomes" id="UP000282613"/>
    </source>
</evidence>
<dbReference type="PROSITE" id="PS01358">
    <property type="entry name" value="ZF_RANBP2_1"/>
    <property type="match status" value="1"/>
</dbReference>
<dbReference type="InterPro" id="IPR039958">
    <property type="entry name" value="RYBP/YAF2"/>
</dbReference>
<sequence length="411" mass="44190">MHTIDGQSERIIPLLGSIIIRTMLKCCFMSNVIFLSVFRRRKHRLSSALVAGGEEEFWDCTVCTYKNSAEAFRCEMCQTRKGTSTRKPKLNRQIVEEQNLIARAIIKERQEESGATTGGTESNAPHRRRSLRNVDRSCPQHFEVFANGFSVVITEYYPKASSPATTPGGSKQVSSLSNSPALSTPASLVGSTSIPLGTGAAKVENTSHSDNPTANHLPTSPSSTGVASGDHPTSTPLNDSTAISNEEEVEEEGKAKDHLDVKEPHSDEEGLNGTSLTSPLIAPKSEVTEAPVESLMTAMTVSSRRKRRKRRLRSDTSTNNSPRSLRSSTGSSAVASRSRQASRIARASLYRVTSAPRSYKRRKIATSSATASVEVTSSSDLTSPMNTESTAPMTDSCGAVALEMSTASAST</sequence>
<reference evidence="12 13" key="2">
    <citation type="submission" date="2018-11" db="EMBL/GenBank/DDBJ databases">
        <authorList>
            <consortium name="Pathogen Informatics"/>
        </authorList>
    </citation>
    <scope>NUCLEOTIDE SEQUENCE [LARGE SCALE GENOMIC DNA]</scope>
</reference>
<evidence type="ECO:0000256" key="4">
    <source>
        <dbReference type="ARBA" id="ARBA00022833"/>
    </source>
</evidence>
<keyword evidence="10" id="KW-0812">Transmembrane</keyword>
<dbReference type="InterPro" id="IPR036443">
    <property type="entry name" value="Znf_RanBP2_sf"/>
</dbReference>
<dbReference type="OrthoDB" id="10063208at2759"/>
<feature type="compositionally biased region" description="Polar residues" evidence="9">
    <location>
        <begin position="162"/>
        <end position="195"/>
    </location>
</feature>
<evidence type="ECO:0000256" key="3">
    <source>
        <dbReference type="ARBA" id="ARBA00022771"/>
    </source>
</evidence>
<dbReference type="EMBL" id="UYRS01018884">
    <property type="protein sequence ID" value="VDK40979.1"/>
    <property type="molecule type" value="Genomic_DNA"/>
</dbReference>
<dbReference type="GO" id="GO:0003677">
    <property type="term" value="F:DNA binding"/>
    <property type="evidence" value="ECO:0007669"/>
    <property type="project" value="TreeGrafter"/>
</dbReference>
<keyword evidence="13" id="KW-1185">Reference proteome</keyword>
<feature type="compositionally biased region" description="Basic residues" evidence="9">
    <location>
        <begin position="303"/>
        <end position="312"/>
    </location>
</feature>
<dbReference type="GO" id="GO:0005634">
    <property type="term" value="C:nucleus"/>
    <property type="evidence" value="ECO:0007669"/>
    <property type="project" value="UniProtKB-SubCell"/>
</dbReference>
<dbReference type="SUPFAM" id="SSF90209">
    <property type="entry name" value="Ran binding protein zinc finger-like"/>
    <property type="match status" value="1"/>
</dbReference>
<evidence type="ECO:0000259" key="11">
    <source>
        <dbReference type="PROSITE" id="PS50199"/>
    </source>
</evidence>
<feature type="compositionally biased region" description="Low complexity" evidence="9">
    <location>
        <begin position="321"/>
        <end position="342"/>
    </location>
</feature>
<feature type="compositionally biased region" description="Low complexity" evidence="9">
    <location>
        <begin position="365"/>
        <end position="379"/>
    </location>
</feature>
<dbReference type="PANTHER" id="PTHR12920:SF4">
    <property type="entry name" value="GEO03726P1"/>
    <property type="match status" value="1"/>
</dbReference>
<dbReference type="InterPro" id="IPR033774">
    <property type="entry name" value="YAF2_RYBP"/>
</dbReference>
<dbReference type="PROSITE" id="PS50199">
    <property type="entry name" value="ZF_RANBP2_2"/>
    <property type="match status" value="1"/>
</dbReference>
<dbReference type="STRING" id="60517.A0A0R3WDC4"/>
<dbReference type="GO" id="GO:0003712">
    <property type="term" value="F:transcription coregulator activity"/>
    <property type="evidence" value="ECO:0007669"/>
    <property type="project" value="TreeGrafter"/>
</dbReference>
<keyword evidence="7" id="KW-0539">Nucleus</keyword>
<dbReference type="WBParaSite" id="TASK_0000876101-mRNA-1">
    <property type="protein sequence ID" value="TASK_0000876101-mRNA-1"/>
    <property type="gene ID" value="TASK_0000876101"/>
</dbReference>
<proteinExistence type="predicted"/>
<feature type="region of interest" description="Disordered" evidence="9">
    <location>
        <begin position="160"/>
        <end position="342"/>
    </location>
</feature>
<keyword evidence="10" id="KW-1133">Transmembrane helix</keyword>
<reference evidence="14" key="1">
    <citation type="submission" date="2017-02" db="UniProtKB">
        <authorList>
            <consortium name="WormBaseParasite"/>
        </authorList>
    </citation>
    <scope>IDENTIFICATION</scope>
</reference>
<feature type="compositionally biased region" description="Polar residues" evidence="9">
    <location>
        <begin position="380"/>
        <end position="393"/>
    </location>
</feature>
<evidence type="ECO:0000313" key="14">
    <source>
        <dbReference type="WBParaSite" id="TASK_0000876101-mRNA-1"/>
    </source>
</evidence>
<evidence type="ECO:0000256" key="9">
    <source>
        <dbReference type="SAM" id="MobiDB-lite"/>
    </source>
</evidence>
<dbReference type="SMART" id="SM00547">
    <property type="entry name" value="ZnF_RBZ"/>
    <property type="match status" value="1"/>
</dbReference>
<keyword evidence="2" id="KW-0479">Metal-binding</keyword>
<dbReference type="Pfam" id="PF17219">
    <property type="entry name" value="YAF2_RYBP"/>
    <property type="match status" value="1"/>
</dbReference>
<evidence type="ECO:0000256" key="8">
    <source>
        <dbReference type="PROSITE-ProRule" id="PRU00322"/>
    </source>
</evidence>
<dbReference type="AlphaFoldDB" id="A0A0R3WDC4"/>
<protein>
    <submittedName>
        <fullName evidence="14">RanBP2-type domain-containing protein</fullName>
    </submittedName>
</protein>
<dbReference type="GO" id="GO:0045893">
    <property type="term" value="P:positive regulation of DNA-templated transcription"/>
    <property type="evidence" value="ECO:0007669"/>
    <property type="project" value="InterPro"/>
</dbReference>
<feature type="compositionally biased region" description="Basic and acidic residues" evidence="9">
    <location>
        <begin position="252"/>
        <end position="268"/>
    </location>
</feature>
<evidence type="ECO:0000256" key="5">
    <source>
        <dbReference type="ARBA" id="ARBA00023015"/>
    </source>
</evidence>
<keyword evidence="6" id="KW-0804">Transcription</keyword>
<feature type="transmembrane region" description="Helical" evidence="10">
    <location>
        <begin position="12"/>
        <end position="38"/>
    </location>
</feature>
<name>A0A0R3WDC4_TAEAS</name>
<organism evidence="14">
    <name type="scientific">Taenia asiatica</name>
    <name type="common">Asian tapeworm</name>
    <dbReference type="NCBI Taxonomy" id="60517"/>
    <lineage>
        <taxon>Eukaryota</taxon>
        <taxon>Metazoa</taxon>
        <taxon>Spiralia</taxon>
        <taxon>Lophotrochozoa</taxon>
        <taxon>Platyhelminthes</taxon>
        <taxon>Cestoda</taxon>
        <taxon>Eucestoda</taxon>
        <taxon>Cyclophyllidea</taxon>
        <taxon>Taeniidae</taxon>
        <taxon>Taenia</taxon>
    </lineage>
</organism>
<comment type="subcellular location">
    <subcellularLocation>
        <location evidence="1">Nucleus</location>
    </subcellularLocation>
</comment>
<feature type="domain" description="RanBP2-type" evidence="11">
    <location>
        <begin position="54"/>
        <end position="83"/>
    </location>
</feature>
<dbReference type="Gene3D" id="4.10.1060.10">
    <property type="entry name" value="Zinc finger, RanBP2-type"/>
    <property type="match status" value="1"/>
</dbReference>
<dbReference type="Pfam" id="PF00641">
    <property type="entry name" value="Zn_ribbon_RanBP"/>
    <property type="match status" value="1"/>
</dbReference>
<evidence type="ECO:0000256" key="6">
    <source>
        <dbReference type="ARBA" id="ARBA00023163"/>
    </source>
</evidence>
<dbReference type="PANTHER" id="PTHR12920">
    <property type="entry name" value="RYBP AND YAF2-RELATED"/>
    <property type="match status" value="1"/>
</dbReference>
<evidence type="ECO:0000256" key="2">
    <source>
        <dbReference type="ARBA" id="ARBA00022723"/>
    </source>
</evidence>
<dbReference type="GO" id="GO:0008270">
    <property type="term" value="F:zinc ion binding"/>
    <property type="evidence" value="ECO:0007669"/>
    <property type="project" value="UniProtKB-KW"/>
</dbReference>
<keyword evidence="10" id="KW-0472">Membrane</keyword>
<gene>
    <name evidence="12" type="ORF">TASK_LOCUS8762</name>
</gene>
<feature type="region of interest" description="Disordered" evidence="9">
    <location>
        <begin position="107"/>
        <end position="131"/>
    </location>
</feature>
<dbReference type="InterPro" id="IPR001876">
    <property type="entry name" value="Znf_RanBP2"/>
</dbReference>
<keyword evidence="4" id="KW-0862">Zinc</keyword>
<feature type="region of interest" description="Disordered" evidence="9">
    <location>
        <begin position="361"/>
        <end position="395"/>
    </location>
</feature>
<dbReference type="Proteomes" id="UP000282613">
    <property type="component" value="Unassembled WGS sequence"/>
</dbReference>
<keyword evidence="5" id="KW-0805">Transcription regulation</keyword>
<evidence type="ECO:0000256" key="7">
    <source>
        <dbReference type="ARBA" id="ARBA00023242"/>
    </source>
</evidence>
<feature type="compositionally biased region" description="Polar residues" evidence="9">
    <location>
        <begin position="113"/>
        <end position="123"/>
    </location>
</feature>
<evidence type="ECO:0000256" key="1">
    <source>
        <dbReference type="ARBA" id="ARBA00004123"/>
    </source>
</evidence>
<accession>A0A0R3WDC4</accession>
<evidence type="ECO:0000256" key="10">
    <source>
        <dbReference type="SAM" id="Phobius"/>
    </source>
</evidence>
<feature type="compositionally biased region" description="Polar residues" evidence="9">
    <location>
        <begin position="204"/>
        <end position="244"/>
    </location>
</feature>